<reference evidence="8 9" key="1">
    <citation type="journal article" date="2011" name="Proc. Natl. Acad. Sci. U.S.A.">
        <title>Evolutionary erosion of yeast sex chromosomes by mating-type switching accidents.</title>
        <authorList>
            <person name="Gordon J.L."/>
            <person name="Armisen D."/>
            <person name="Proux-Wera E."/>
            <person name="Oheigeartaigh S.S."/>
            <person name="Byrne K.P."/>
            <person name="Wolfe K.H."/>
        </authorList>
    </citation>
    <scope>NUCLEOTIDE SEQUENCE [LARGE SCALE GENOMIC DNA]</scope>
    <source>
        <strain evidence="9">ATCC 22294 / BCRC 22015 / CBS 2517 / CECT 1963 / NBRC 1671 / NRRL Y-8276</strain>
    </source>
</reference>
<dbReference type="GO" id="GO:0006515">
    <property type="term" value="P:protein quality control for misfolded or incompletely synthesized proteins"/>
    <property type="evidence" value="ECO:0007669"/>
    <property type="project" value="EnsemblFungi"/>
</dbReference>
<dbReference type="GO" id="GO:0031942">
    <property type="term" value="C:i-AAA complex"/>
    <property type="evidence" value="ECO:0007669"/>
    <property type="project" value="EnsemblFungi"/>
</dbReference>
<comment type="subcellular location">
    <subcellularLocation>
        <location evidence="1">Mitochondrion inner membrane</location>
        <topology evidence="1">Multi-pass membrane protein</topology>
    </subcellularLocation>
</comment>
<protein>
    <recommendedName>
        <fullName evidence="10">Mitochondrial inner membrane i-AAA protease complex subunit MGR1</fullName>
    </recommendedName>
</protein>
<dbReference type="RefSeq" id="XP_003956811.1">
    <property type="nucleotide sequence ID" value="XM_003956762.1"/>
</dbReference>
<evidence type="ECO:0008006" key="10">
    <source>
        <dbReference type="Google" id="ProtNLM"/>
    </source>
</evidence>
<dbReference type="AlphaFoldDB" id="H2ATH6"/>
<evidence type="ECO:0000256" key="4">
    <source>
        <dbReference type="ARBA" id="ARBA00022792"/>
    </source>
</evidence>
<dbReference type="OrthoDB" id="4087899at2759"/>
<keyword evidence="9" id="KW-1185">Reference proteome</keyword>
<evidence type="ECO:0000313" key="8">
    <source>
        <dbReference type="EMBL" id="CCF57676.1"/>
    </source>
</evidence>
<dbReference type="InterPro" id="IPR013911">
    <property type="entry name" value="i-AAA_Mgr1"/>
</dbReference>
<evidence type="ECO:0000256" key="7">
    <source>
        <dbReference type="ARBA" id="ARBA00023136"/>
    </source>
</evidence>
<accession>H2ATH6</accession>
<evidence type="ECO:0000256" key="2">
    <source>
        <dbReference type="ARBA" id="ARBA00009782"/>
    </source>
</evidence>
<evidence type="ECO:0000256" key="1">
    <source>
        <dbReference type="ARBA" id="ARBA00004448"/>
    </source>
</evidence>
<keyword evidence="4" id="KW-0999">Mitochondrion inner membrane</keyword>
<dbReference type="eggNOG" id="ENOG502QR67">
    <property type="taxonomic scope" value="Eukaryota"/>
</dbReference>
<evidence type="ECO:0000256" key="5">
    <source>
        <dbReference type="ARBA" id="ARBA00022989"/>
    </source>
</evidence>
<evidence type="ECO:0000313" key="9">
    <source>
        <dbReference type="Proteomes" id="UP000005220"/>
    </source>
</evidence>
<sequence>MAVYTPSGNNNNSGINDNDVGSASEMEKFFVRPSLGLKLWGPLVPASDNRTGLWTLLTIQTVVGIGCFKRFNSLRRAHQVIKTNISRLPTLNRFSKTDKIISIESKPLQKLSRWDTTKKFIYLFSGTVILSQSLLELCRLSLLKYDPWYEEARCARDKKFFNDIIKYYNEGIDPTKIQVKVKRSGGDDSVSVNPNVNEIKQSVAIVRAQNEASNPIIKWYGPIELEPMSFNDYLGRMEYYLHMMELLQSRKIRNNDDNNSTNMLLNIISYSNDEIEKVIEKNKQTRDVIMSDLSKEISLQQDNSNDAEEEPGLRQDITKSISSMMEQKRKQKVEHSSNLLVPPRNVILDPIQVKTSEDIDLNEIWSLYDPWMNLGLDTSLSIKFIPTVITPNDAQSTEDQSHSRDDEE</sequence>
<dbReference type="HOGENOM" id="CLU_039216_0_0_1"/>
<organism evidence="8 9">
    <name type="scientific">Kazachstania africana (strain ATCC 22294 / BCRC 22015 / CBS 2517 / CECT 1963 / NBRC 1671 / NRRL Y-8276)</name>
    <name type="common">Yeast</name>
    <name type="synonym">Kluyveromyces africanus</name>
    <dbReference type="NCBI Taxonomy" id="1071382"/>
    <lineage>
        <taxon>Eukaryota</taxon>
        <taxon>Fungi</taxon>
        <taxon>Dikarya</taxon>
        <taxon>Ascomycota</taxon>
        <taxon>Saccharomycotina</taxon>
        <taxon>Saccharomycetes</taxon>
        <taxon>Saccharomycetales</taxon>
        <taxon>Saccharomycetaceae</taxon>
        <taxon>Kazachstania</taxon>
    </lineage>
</organism>
<keyword evidence="7" id="KW-0472">Membrane</keyword>
<dbReference type="InParanoid" id="H2ATH6"/>
<evidence type="ECO:0000256" key="3">
    <source>
        <dbReference type="ARBA" id="ARBA00022692"/>
    </source>
</evidence>
<dbReference type="KEGG" id="kaf:KAFR_0D00290"/>
<dbReference type="GeneID" id="13885621"/>
<dbReference type="EMBL" id="HE650824">
    <property type="protein sequence ID" value="CCF57676.1"/>
    <property type="molecule type" value="Genomic_DNA"/>
</dbReference>
<dbReference type="Pfam" id="PF08602">
    <property type="entry name" value="Mgr1"/>
    <property type="match status" value="1"/>
</dbReference>
<gene>
    <name evidence="8" type="primary">KAFR0D00290</name>
    <name evidence="8" type="ORF">KAFR_0D00290</name>
</gene>
<evidence type="ECO:0000256" key="6">
    <source>
        <dbReference type="ARBA" id="ARBA00023128"/>
    </source>
</evidence>
<name>H2ATH6_KAZAF</name>
<keyword evidence="3" id="KW-0812">Transmembrane</keyword>
<proteinExistence type="inferred from homology"/>
<dbReference type="GO" id="GO:0051787">
    <property type="term" value="F:misfolded protein binding"/>
    <property type="evidence" value="ECO:0007669"/>
    <property type="project" value="EnsemblFungi"/>
</dbReference>
<dbReference type="FunCoup" id="H2ATH6">
    <property type="interactions" value="66"/>
</dbReference>
<comment type="similarity">
    <text evidence="2">Belongs to the MGR1 family.</text>
</comment>
<keyword evidence="5" id="KW-1133">Transmembrane helix</keyword>
<keyword evidence="6" id="KW-0496">Mitochondrion</keyword>
<dbReference type="Proteomes" id="UP000005220">
    <property type="component" value="Chromosome 4"/>
</dbReference>